<dbReference type="OrthoDB" id="6906323at2"/>
<evidence type="ECO:0000313" key="2">
    <source>
        <dbReference type="EMBL" id="SFP39224.1"/>
    </source>
</evidence>
<keyword evidence="1" id="KW-1133">Transmembrane helix</keyword>
<dbReference type="InterPro" id="IPR032124">
    <property type="entry name" value="Phage_F116_holin"/>
</dbReference>
<keyword evidence="1" id="KW-0812">Transmembrane</keyword>
<feature type="transmembrane region" description="Helical" evidence="1">
    <location>
        <begin position="41"/>
        <end position="60"/>
    </location>
</feature>
<dbReference type="AlphaFoldDB" id="A0A1I5PYW0"/>
<sequence length="85" mass="8991">MAAQHTHTEFAAEVVGASLGQKATMAGAATGLVGWLAQVNWIGIAGVIIAALGLAANIYFQIRRDRREAAESTARIEALKERCEP</sequence>
<evidence type="ECO:0000256" key="1">
    <source>
        <dbReference type="SAM" id="Phobius"/>
    </source>
</evidence>
<reference evidence="3" key="1">
    <citation type="submission" date="2016-10" db="EMBL/GenBank/DDBJ databases">
        <authorList>
            <person name="Varghese N."/>
            <person name="Submissions S."/>
        </authorList>
    </citation>
    <scope>NUCLEOTIDE SEQUENCE [LARGE SCALE GENOMIC DNA]</scope>
    <source>
        <strain evidence="3">JCM 18195</strain>
    </source>
</reference>
<dbReference type="RefSeq" id="WP_092428108.1">
    <property type="nucleotide sequence ID" value="NZ_FOXM01000002.1"/>
</dbReference>
<dbReference type="EMBL" id="FOXM01000002">
    <property type="protein sequence ID" value="SFP39224.1"/>
    <property type="molecule type" value="Genomic_DNA"/>
</dbReference>
<accession>A0A1I5PYW0</accession>
<protein>
    <submittedName>
        <fullName evidence="2">Bacteriophage holin family, superfamily II-like</fullName>
    </submittedName>
</protein>
<dbReference type="Pfam" id="PF16082">
    <property type="entry name" value="Phage_holin_2_4"/>
    <property type="match status" value="1"/>
</dbReference>
<keyword evidence="1" id="KW-0472">Membrane</keyword>
<gene>
    <name evidence="2" type="ORF">SAMN05216229_102108</name>
</gene>
<name>A0A1I5PYW0_9GAMM</name>
<proteinExistence type="predicted"/>
<dbReference type="Proteomes" id="UP000243084">
    <property type="component" value="Unassembled WGS sequence"/>
</dbReference>
<keyword evidence="3" id="KW-1185">Reference proteome</keyword>
<evidence type="ECO:0000313" key="3">
    <source>
        <dbReference type="Proteomes" id="UP000243084"/>
    </source>
</evidence>
<organism evidence="2 3">
    <name type="scientific">Geopseudomonas sagittaria</name>
    <dbReference type="NCBI Taxonomy" id="1135990"/>
    <lineage>
        <taxon>Bacteria</taxon>
        <taxon>Pseudomonadati</taxon>
        <taxon>Pseudomonadota</taxon>
        <taxon>Gammaproteobacteria</taxon>
        <taxon>Pseudomonadales</taxon>
        <taxon>Pseudomonadaceae</taxon>
        <taxon>Geopseudomonas</taxon>
    </lineage>
</organism>